<proteinExistence type="predicted"/>
<sequence>MNNNSNNTKQKAVENLEAGGDISIGNILQKVVNVFLPGSQFGLSKRQKEELYRGILLNRVENYWLSQPSLETNITLQLKEVRQSEYGENNIKITTIDHIFSKWNKGQSLLILGEIGAGKTTTLLHLLKNFIARSRSEDFANQYLTVVFELSSWSNDQQPIANWLIKELKTKYLVSEWLGKKWVKDEKMILFLDGLNEVKKEHRSACVQAINKFREEFGATEIIVCSRSQEYEELDKTLNLQQTVYVQPLTSEQINEYLAKKDGEIENLKSLIAEDNVIQELAKTPLMLNIMAQAPENLPKTGSLEVRRQKLLKSYIQNVFQRNRNRVGKLGNKYTEEQVIKWLSWLGNSMSQNSLTVFLIEQMQPSWLTINQRKAYLKIITWYSGLFLGVAFGAAYGAILHYYWLHLSPGSSTTIIRGIFFGIIQGMIVGPLAPVALNVGKLEIKTHNTMRFSGSVIIKNIVTSLPSGMLIGVSVFLLCWLVMPSVFNYQSSGALTTGVIAGFFFGIVTVISRATGDSFIEIPIDRTVKPNQGIWNSLNQAFAVAMLTIVRIFFLHTITIIIIGKADIIMFILGLCVAVITGLVAILIHISGRNAGLHYALRIVLEKDDCITHNYADFLDYATDLTFMKKIGGGYKFYHDLFQEYFASLKSDDVK</sequence>
<keyword evidence="2" id="KW-1185">Reference proteome</keyword>
<organism evidence="1 2">
    <name type="scientific">Dolichospermum flos-aquae LEGE 04289</name>
    <dbReference type="NCBI Taxonomy" id="1828708"/>
    <lineage>
        <taxon>Bacteria</taxon>
        <taxon>Bacillati</taxon>
        <taxon>Cyanobacteriota</taxon>
        <taxon>Cyanophyceae</taxon>
        <taxon>Nostocales</taxon>
        <taxon>Aphanizomenonaceae</taxon>
        <taxon>Dolichospermum</taxon>
    </lineage>
</organism>
<comment type="caution">
    <text evidence="1">The sequence shown here is derived from an EMBL/GenBank/DDBJ whole genome shotgun (WGS) entry which is preliminary data.</text>
</comment>
<reference evidence="1" key="1">
    <citation type="submission" date="2020-10" db="EMBL/GenBank/DDBJ databases">
        <authorList>
            <person name="Castelo-Branco R."/>
            <person name="Eusebio N."/>
            <person name="Adriana R."/>
            <person name="Vieira A."/>
            <person name="Brugerolle De Fraissinette N."/>
            <person name="Rezende De Castro R."/>
            <person name="Schneider M.P."/>
            <person name="Vasconcelos V."/>
            <person name="Leao P.N."/>
        </authorList>
    </citation>
    <scope>NUCLEOTIDE SEQUENCE</scope>
    <source>
        <strain evidence="1">LEGE 04289</strain>
    </source>
</reference>
<gene>
    <name evidence="1" type="ORF">IQ222_12645</name>
</gene>
<evidence type="ECO:0000313" key="1">
    <source>
        <dbReference type="EMBL" id="MBE9219621.1"/>
    </source>
</evidence>
<accession>A0ACC5Q377</accession>
<evidence type="ECO:0000313" key="2">
    <source>
        <dbReference type="Proteomes" id="UP000597867"/>
    </source>
</evidence>
<protein>
    <submittedName>
        <fullName evidence="1">Uncharacterized protein</fullName>
    </submittedName>
</protein>
<name>A0ACC5Q377_DOLFA</name>
<dbReference type="EMBL" id="JADEWF010000040">
    <property type="protein sequence ID" value="MBE9219621.1"/>
    <property type="molecule type" value="Genomic_DNA"/>
</dbReference>
<dbReference type="Proteomes" id="UP000597867">
    <property type="component" value="Unassembled WGS sequence"/>
</dbReference>